<keyword evidence="3" id="KW-0808">Transferase</keyword>
<keyword evidence="7" id="KW-0902">Two-component regulatory system</keyword>
<evidence type="ECO:0000256" key="2">
    <source>
        <dbReference type="ARBA" id="ARBA00012438"/>
    </source>
</evidence>
<organism evidence="12 13">
    <name type="scientific">Steroidobacter gossypii</name>
    <dbReference type="NCBI Taxonomy" id="2805490"/>
    <lineage>
        <taxon>Bacteria</taxon>
        <taxon>Pseudomonadati</taxon>
        <taxon>Pseudomonadota</taxon>
        <taxon>Gammaproteobacteria</taxon>
        <taxon>Steroidobacterales</taxon>
        <taxon>Steroidobacteraceae</taxon>
        <taxon>Steroidobacter</taxon>
    </lineage>
</organism>
<accession>A0ABS1X3N9</accession>
<dbReference type="InterPro" id="IPR004358">
    <property type="entry name" value="Sig_transdc_His_kin-like_C"/>
</dbReference>
<keyword evidence="9" id="KW-0175">Coiled coil</keyword>
<evidence type="ECO:0000256" key="9">
    <source>
        <dbReference type="SAM" id="Coils"/>
    </source>
</evidence>
<keyword evidence="13" id="KW-1185">Reference proteome</keyword>
<comment type="catalytic activity">
    <reaction evidence="1">
        <text>ATP + protein L-histidine = ADP + protein N-phospho-L-histidine.</text>
        <dbReference type="EC" id="2.7.13.3"/>
    </reaction>
</comment>
<feature type="coiled-coil region" evidence="9">
    <location>
        <begin position="178"/>
        <end position="205"/>
    </location>
</feature>
<dbReference type="InterPro" id="IPR011006">
    <property type="entry name" value="CheY-like_superfamily"/>
</dbReference>
<gene>
    <name evidence="12" type="ORF">JM946_24130</name>
</gene>
<reference evidence="12 13" key="1">
    <citation type="journal article" date="2021" name="Int. J. Syst. Evol. Microbiol.">
        <title>Steroidobacter gossypii sp. nov., isolated from soil of cotton cropping field.</title>
        <authorList>
            <person name="Huang R."/>
            <person name="Yang S."/>
            <person name="Zhen C."/>
            <person name="Liu W."/>
        </authorList>
    </citation>
    <scope>NUCLEOTIDE SEQUENCE [LARGE SCALE GENOMIC DNA]</scope>
    <source>
        <strain evidence="12 13">S1-65</strain>
    </source>
</reference>
<evidence type="ECO:0000259" key="11">
    <source>
        <dbReference type="PROSITE" id="PS50110"/>
    </source>
</evidence>
<feature type="domain" description="Response regulatory" evidence="11">
    <location>
        <begin position="11"/>
        <end position="158"/>
    </location>
</feature>
<evidence type="ECO:0000256" key="6">
    <source>
        <dbReference type="ARBA" id="ARBA00022840"/>
    </source>
</evidence>
<dbReference type="SMART" id="SM00387">
    <property type="entry name" value="HATPase_c"/>
    <property type="match status" value="1"/>
</dbReference>
<dbReference type="PANTHER" id="PTHR43065:SF46">
    <property type="entry name" value="C4-DICARBOXYLATE TRANSPORT SENSOR PROTEIN DCTB"/>
    <property type="match status" value="1"/>
</dbReference>
<protein>
    <recommendedName>
        <fullName evidence="2">histidine kinase</fullName>
        <ecNumber evidence="2">2.7.13.3</ecNumber>
    </recommendedName>
</protein>
<dbReference type="SUPFAM" id="SSF52172">
    <property type="entry name" value="CheY-like"/>
    <property type="match status" value="1"/>
</dbReference>
<dbReference type="InterPro" id="IPR036890">
    <property type="entry name" value="HATPase_C_sf"/>
</dbReference>
<keyword evidence="4" id="KW-0547">Nucleotide-binding</keyword>
<feature type="domain" description="Histidine kinase" evidence="10">
    <location>
        <begin position="214"/>
        <end position="463"/>
    </location>
</feature>
<dbReference type="InterPro" id="IPR003594">
    <property type="entry name" value="HATPase_dom"/>
</dbReference>
<dbReference type="SUPFAM" id="SSF47384">
    <property type="entry name" value="Homodimeric domain of signal transducing histidine kinase"/>
    <property type="match status" value="1"/>
</dbReference>
<evidence type="ECO:0000256" key="8">
    <source>
        <dbReference type="PROSITE-ProRule" id="PRU00169"/>
    </source>
</evidence>
<dbReference type="EMBL" id="JAEVLS010000006">
    <property type="protein sequence ID" value="MBM0107835.1"/>
    <property type="molecule type" value="Genomic_DNA"/>
</dbReference>
<evidence type="ECO:0000256" key="7">
    <source>
        <dbReference type="ARBA" id="ARBA00023012"/>
    </source>
</evidence>
<evidence type="ECO:0000313" key="13">
    <source>
        <dbReference type="Proteomes" id="UP000661077"/>
    </source>
</evidence>
<dbReference type="Pfam" id="PF02518">
    <property type="entry name" value="HATPase_c"/>
    <property type="match status" value="1"/>
</dbReference>
<name>A0ABS1X3N9_9GAMM</name>
<evidence type="ECO:0000256" key="4">
    <source>
        <dbReference type="ARBA" id="ARBA00022741"/>
    </source>
</evidence>
<dbReference type="SUPFAM" id="SSF55874">
    <property type="entry name" value="ATPase domain of HSP90 chaperone/DNA topoisomerase II/histidine kinase"/>
    <property type="match status" value="1"/>
</dbReference>
<feature type="modified residue" description="4-aspartylphosphate" evidence="8">
    <location>
        <position position="89"/>
    </location>
</feature>
<dbReference type="RefSeq" id="WP_203169950.1">
    <property type="nucleotide sequence ID" value="NZ_JAEVLS010000006.1"/>
</dbReference>
<dbReference type="EC" id="2.7.13.3" evidence="2"/>
<dbReference type="Gene3D" id="3.40.50.2300">
    <property type="match status" value="1"/>
</dbReference>
<keyword evidence="5" id="KW-0418">Kinase</keyword>
<dbReference type="InterPro" id="IPR036097">
    <property type="entry name" value="HisK_dim/P_sf"/>
</dbReference>
<evidence type="ECO:0000259" key="10">
    <source>
        <dbReference type="PROSITE" id="PS50109"/>
    </source>
</evidence>
<dbReference type="PANTHER" id="PTHR43065">
    <property type="entry name" value="SENSOR HISTIDINE KINASE"/>
    <property type="match status" value="1"/>
</dbReference>
<keyword evidence="6" id="KW-0067">ATP-binding</keyword>
<evidence type="ECO:0000256" key="5">
    <source>
        <dbReference type="ARBA" id="ARBA00022777"/>
    </source>
</evidence>
<dbReference type="PRINTS" id="PR00344">
    <property type="entry name" value="BCTRLSENSOR"/>
</dbReference>
<evidence type="ECO:0000313" key="12">
    <source>
        <dbReference type="EMBL" id="MBM0107835.1"/>
    </source>
</evidence>
<comment type="caution">
    <text evidence="12">The sequence shown here is derived from an EMBL/GenBank/DDBJ whole genome shotgun (WGS) entry which is preliminary data.</text>
</comment>
<dbReference type="InterPro" id="IPR005467">
    <property type="entry name" value="His_kinase_dom"/>
</dbReference>
<evidence type="ECO:0000256" key="3">
    <source>
        <dbReference type="ARBA" id="ARBA00022679"/>
    </source>
</evidence>
<dbReference type="Gene3D" id="1.10.287.130">
    <property type="match status" value="1"/>
</dbReference>
<sequence>MTSAATANNRRILIVDDNEDIHRDFLQVLSGPSDSERALAATHAALFGDTANIVREGFELNSAYQGQQALEMAAHALAEGRPYAMAFVDMRMPPGWDGIRTIEQLWKCDPRLQVAICSAYNDYSWEDIAARLDLRDRLLILKKPFDNIEIYQLACSLTAKWQLASDATARMTTLEAAVEERTRGLQAANEERRKLEAQLALRQKLESIGQLAAGVAHEINTPIQYIGDSVYFLGSAFAESDALYQRYEALLSAQSEEVRAAMEEARSAADLSSLREEIPRACERALDGVNRVATIVRAMKEFAHTSQHETASADINEALNSTLIVARSEYRSVAQVETRFGELPPIVCNVGELNQVFLNLIVNAAHAVEAADKDAASGRILVTTAVDGDHVVVTIGDNGIGIPESIANKIYDPFFTTKEVGRGTGQGLAIAFAIVVKQHQGTLSFDSQLGVGTTFKIRLPIAGAIGK</sequence>
<dbReference type="PROSITE" id="PS50110">
    <property type="entry name" value="RESPONSE_REGULATORY"/>
    <property type="match status" value="1"/>
</dbReference>
<dbReference type="InterPro" id="IPR001789">
    <property type="entry name" value="Sig_transdc_resp-reg_receiver"/>
</dbReference>
<evidence type="ECO:0000256" key="1">
    <source>
        <dbReference type="ARBA" id="ARBA00000085"/>
    </source>
</evidence>
<proteinExistence type="predicted"/>
<dbReference type="Proteomes" id="UP000661077">
    <property type="component" value="Unassembled WGS sequence"/>
</dbReference>
<dbReference type="PROSITE" id="PS50109">
    <property type="entry name" value="HIS_KIN"/>
    <property type="match status" value="1"/>
</dbReference>
<dbReference type="Gene3D" id="3.30.565.10">
    <property type="entry name" value="Histidine kinase-like ATPase, C-terminal domain"/>
    <property type="match status" value="1"/>
</dbReference>
<keyword evidence="8" id="KW-0597">Phosphoprotein</keyword>